<accession>A0A9P4K1F7</accession>
<dbReference type="PANTHER" id="PTHR24148:SF64">
    <property type="entry name" value="HETEROKARYON INCOMPATIBILITY DOMAIN-CONTAINING PROTEIN"/>
    <property type="match status" value="1"/>
</dbReference>
<proteinExistence type="predicted"/>
<dbReference type="PANTHER" id="PTHR24148">
    <property type="entry name" value="ANKYRIN REPEAT DOMAIN-CONTAINING PROTEIN 39 HOMOLOG-RELATED"/>
    <property type="match status" value="1"/>
</dbReference>
<name>A0A9P4K1F7_9PLEO</name>
<reference evidence="3" key="1">
    <citation type="journal article" date="2020" name="Stud. Mycol.">
        <title>101 Dothideomycetes genomes: A test case for predicting lifestyles and emergence of pathogens.</title>
        <authorList>
            <person name="Haridas S."/>
            <person name="Albert R."/>
            <person name="Binder M."/>
            <person name="Bloem J."/>
            <person name="LaButti K."/>
            <person name="Salamov A."/>
            <person name="Andreopoulos B."/>
            <person name="Baker S."/>
            <person name="Barry K."/>
            <person name="Bills G."/>
            <person name="Bluhm B."/>
            <person name="Cannon C."/>
            <person name="Castanera R."/>
            <person name="Culley D."/>
            <person name="Daum C."/>
            <person name="Ezra D."/>
            <person name="Gonzalez J."/>
            <person name="Henrissat B."/>
            <person name="Kuo A."/>
            <person name="Liang C."/>
            <person name="Lipzen A."/>
            <person name="Lutzoni F."/>
            <person name="Magnuson J."/>
            <person name="Mondo S."/>
            <person name="Nolan M."/>
            <person name="Ohm R."/>
            <person name="Pangilinan J."/>
            <person name="Park H.-J."/>
            <person name="Ramirez L."/>
            <person name="Alfaro M."/>
            <person name="Sun H."/>
            <person name="Tritt A."/>
            <person name="Yoshinaga Y."/>
            <person name="Zwiers L.-H."/>
            <person name="Turgeon B."/>
            <person name="Goodwin S."/>
            <person name="Spatafora J."/>
            <person name="Crous P."/>
            <person name="Grigoriev I."/>
        </authorList>
    </citation>
    <scope>NUCLEOTIDE SEQUENCE [LARGE SCALE GENOMIC DNA]</scope>
    <source>
        <strain evidence="3">CBS 304.66</strain>
    </source>
</reference>
<protein>
    <recommendedName>
        <fullName evidence="1">Heterokaryon incompatibility domain-containing protein</fullName>
    </recommendedName>
</protein>
<dbReference type="Proteomes" id="UP000800093">
    <property type="component" value="Unassembled WGS sequence"/>
</dbReference>
<dbReference type="Pfam" id="PF06985">
    <property type="entry name" value="HET"/>
    <property type="match status" value="1"/>
</dbReference>
<evidence type="ECO:0000313" key="3">
    <source>
        <dbReference type="Proteomes" id="UP000800093"/>
    </source>
</evidence>
<feature type="domain" description="Heterokaryon incompatibility" evidence="1">
    <location>
        <begin position="58"/>
        <end position="217"/>
    </location>
</feature>
<dbReference type="InterPro" id="IPR010730">
    <property type="entry name" value="HET"/>
</dbReference>
<evidence type="ECO:0000313" key="2">
    <source>
        <dbReference type="EMBL" id="KAF2260842.1"/>
    </source>
</evidence>
<keyword evidence="3" id="KW-1185">Reference proteome</keyword>
<dbReference type="OrthoDB" id="2157530at2759"/>
<dbReference type="AlphaFoldDB" id="A0A9P4K1F7"/>
<comment type="caution">
    <text evidence="2">The sequence shown here is derived from an EMBL/GenBank/DDBJ whole genome shotgun (WGS) entry which is preliminary data.</text>
</comment>
<sequence>MPHIKFNDEDTAEYGKGLRHEGNHTLNGWPRRLLHVRSMTSVERQGVDVYKGIKAPAYNAISYTWGRWAADDSDAIKIKNVSWKIPGIQPSHFTVEEFNAAIRKAAENGNVDFIWLDIACIDQGDPKIKLDEINNQVAIYKRASFVYAWVVPWTTQDMLRSLYIIEAYDLSQEEPQMSRYRLVPTQDITTPSLNEVSRALNDISAQPWFTSLWTLQEAYLCEPDLLSRSGDLLEHSLFLDRKDTQIHRPVHLTWVNSMCWKIWTKFNRDPAPVAQEICRHIVDSGILSLGCRNAAVLYGASAKRTAMDPLDSVYGIMQVYNIKMDPHNDLRSLMDTFSLRLNRNELIGAQLFLHEKSVPRQETWKLSRSIHIPLLFLFPFSSNPSSRIENGPQNRPLFTGASCNLKDLLTVWESVFTKRKARPLECQPRVYLDATESSSCRTIHVIATANDTADEFADTTSKVSDLPSFHTMLPEPIKNYRVLYLGSVRSGLHSLRDPLKAAWNASFKIGLLVLRDPSQTSESWSRIGFCSWLDSSENNKAIHIESKNYDIEDEILVPAGLWEECSYML</sequence>
<dbReference type="EMBL" id="ML986671">
    <property type="protein sequence ID" value="KAF2260842.1"/>
    <property type="molecule type" value="Genomic_DNA"/>
</dbReference>
<gene>
    <name evidence="2" type="ORF">CC78DRAFT_522758</name>
</gene>
<dbReference type="InterPro" id="IPR052895">
    <property type="entry name" value="HetReg/Transcr_Mod"/>
</dbReference>
<organism evidence="2 3">
    <name type="scientific">Lojkania enalia</name>
    <dbReference type="NCBI Taxonomy" id="147567"/>
    <lineage>
        <taxon>Eukaryota</taxon>
        <taxon>Fungi</taxon>
        <taxon>Dikarya</taxon>
        <taxon>Ascomycota</taxon>
        <taxon>Pezizomycotina</taxon>
        <taxon>Dothideomycetes</taxon>
        <taxon>Pleosporomycetidae</taxon>
        <taxon>Pleosporales</taxon>
        <taxon>Pleosporales incertae sedis</taxon>
        <taxon>Lojkania</taxon>
    </lineage>
</organism>
<evidence type="ECO:0000259" key="1">
    <source>
        <dbReference type="Pfam" id="PF06985"/>
    </source>
</evidence>